<name>A0A1E3XGQ7_9BACT</name>
<dbReference type="SUPFAM" id="SSF143880">
    <property type="entry name" value="NE0471 N-terminal domain-like"/>
    <property type="match status" value="1"/>
</dbReference>
<proteinExistence type="predicted"/>
<gene>
    <name evidence="1" type="ORF">SCARUB_00077</name>
</gene>
<reference evidence="1 2" key="1">
    <citation type="submission" date="2016-07" db="EMBL/GenBank/DDBJ databases">
        <title>Draft genome of Scalindua rubra, obtained from a brine-seawater interface in the Red Sea, sheds light on salt adaptation in anammox bacteria.</title>
        <authorList>
            <person name="Speth D.R."/>
            <person name="Lagkouvardos I."/>
            <person name="Wang Y."/>
            <person name="Qian P.-Y."/>
            <person name="Dutilh B.E."/>
            <person name="Jetten M.S."/>
        </authorList>
    </citation>
    <scope>NUCLEOTIDE SEQUENCE [LARGE SCALE GENOMIC DNA]</scope>
    <source>
        <strain evidence="1">BSI-1</strain>
    </source>
</reference>
<protein>
    <recommendedName>
        <fullName evidence="3">DUF2442 domain-containing protein</fullName>
    </recommendedName>
</protein>
<evidence type="ECO:0008006" key="3">
    <source>
        <dbReference type="Google" id="ProtNLM"/>
    </source>
</evidence>
<dbReference type="PATRIC" id="fig|1872076.5.peg.89"/>
<accession>A0A1E3XGQ7</accession>
<dbReference type="InterPro" id="IPR018841">
    <property type="entry name" value="DUF2442"/>
</dbReference>
<dbReference type="EMBL" id="MAYW01000001">
    <property type="protein sequence ID" value="ODS34817.1"/>
    <property type="molecule type" value="Genomic_DNA"/>
</dbReference>
<dbReference type="InterPro" id="IPR036782">
    <property type="entry name" value="NE0471-like_N"/>
</dbReference>
<dbReference type="Pfam" id="PF10387">
    <property type="entry name" value="DUF2442"/>
    <property type="match status" value="1"/>
</dbReference>
<evidence type="ECO:0000313" key="1">
    <source>
        <dbReference type="EMBL" id="ODS34817.1"/>
    </source>
</evidence>
<dbReference type="Gene3D" id="3.30.2020.10">
    <property type="entry name" value="NE0471-like N-terminal domain"/>
    <property type="match status" value="1"/>
</dbReference>
<dbReference type="AlphaFoldDB" id="A0A1E3XGQ7"/>
<sequence length="87" mass="10249">MFLHVEDAKYLRDYVIWIRFNDGTEGEIDLSYELEGPVFEPLNNIEFFKKFKIHCNTLSWENGADFAPEFLKELLSQPVTPSNPKHK</sequence>
<organism evidence="1 2">
    <name type="scientific">Candidatus Scalindua rubra</name>
    <dbReference type="NCBI Taxonomy" id="1872076"/>
    <lineage>
        <taxon>Bacteria</taxon>
        <taxon>Pseudomonadati</taxon>
        <taxon>Planctomycetota</taxon>
        <taxon>Candidatus Brocadiia</taxon>
        <taxon>Candidatus Brocadiales</taxon>
        <taxon>Candidatus Scalinduaceae</taxon>
        <taxon>Candidatus Scalindua</taxon>
    </lineage>
</organism>
<evidence type="ECO:0000313" key="2">
    <source>
        <dbReference type="Proteomes" id="UP000094056"/>
    </source>
</evidence>
<comment type="caution">
    <text evidence="1">The sequence shown here is derived from an EMBL/GenBank/DDBJ whole genome shotgun (WGS) entry which is preliminary data.</text>
</comment>
<dbReference type="Proteomes" id="UP000094056">
    <property type="component" value="Unassembled WGS sequence"/>
</dbReference>